<dbReference type="STRING" id="3055.A0A2K3D3G1"/>
<dbReference type="EMBL" id="CM008973">
    <property type="protein sequence ID" value="PNW75075.1"/>
    <property type="molecule type" value="Genomic_DNA"/>
</dbReference>
<proteinExistence type="predicted"/>
<reference evidence="3 4" key="1">
    <citation type="journal article" date="2007" name="Science">
        <title>The Chlamydomonas genome reveals the evolution of key animal and plant functions.</title>
        <authorList>
            <person name="Merchant S.S."/>
            <person name="Prochnik S.E."/>
            <person name="Vallon O."/>
            <person name="Harris E.H."/>
            <person name="Karpowicz S.J."/>
            <person name="Witman G.B."/>
            <person name="Terry A."/>
            <person name="Salamov A."/>
            <person name="Fritz-Laylin L.K."/>
            <person name="Marechal-Drouard L."/>
            <person name="Marshall W.F."/>
            <person name="Qu L.H."/>
            <person name="Nelson D.R."/>
            <person name="Sanderfoot A.A."/>
            <person name="Spalding M.H."/>
            <person name="Kapitonov V.V."/>
            <person name="Ren Q."/>
            <person name="Ferris P."/>
            <person name="Lindquist E."/>
            <person name="Shapiro H."/>
            <person name="Lucas S.M."/>
            <person name="Grimwood J."/>
            <person name="Schmutz J."/>
            <person name="Cardol P."/>
            <person name="Cerutti H."/>
            <person name="Chanfreau G."/>
            <person name="Chen C.L."/>
            <person name="Cognat V."/>
            <person name="Croft M.T."/>
            <person name="Dent R."/>
            <person name="Dutcher S."/>
            <person name="Fernandez E."/>
            <person name="Fukuzawa H."/>
            <person name="Gonzalez-Ballester D."/>
            <person name="Gonzalez-Halphen D."/>
            <person name="Hallmann A."/>
            <person name="Hanikenne M."/>
            <person name="Hippler M."/>
            <person name="Inwood W."/>
            <person name="Jabbari K."/>
            <person name="Kalanon M."/>
            <person name="Kuras R."/>
            <person name="Lefebvre P.A."/>
            <person name="Lemaire S.D."/>
            <person name="Lobanov A.V."/>
            <person name="Lohr M."/>
            <person name="Manuell A."/>
            <person name="Meier I."/>
            <person name="Mets L."/>
            <person name="Mittag M."/>
            <person name="Mittelmeier T."/>
            <person name="Moroney J.V."/>
            <person name="Moseley J."/>
            <person name="Napoli C."/>
            <person name="Nedelcu A.M."/>
            <person name="Niyogi K."/>
            <person name="Novoselov S.V."/>
            <person name="Paulsen I.T."/>
            <person name="Pazour G."/>
            <person name="Purton S."/>
            <person name="Ral J.P."/>
            <person name="Riano-Pachon D.M."/>
            <person name="Riekhof W."/>
            <person name="Rymarquis L."/>
            <person name="Schroda M."/>
            <person name="Stern D."/>
            <person name="Umen J."/>
            <person name="Willows R."/>
            <person name="Wilson N."/>
            <person name="Zimmer S.L."/>
            <person name="Allmer J."/>
            <person name="Balk J."/>
            <person name="Bisova K."/>
            <person name="Chen C.J."/>
            <person name="Elias M."/>
            <person name="Gendler K."/>
            <person name="Hauser C."/>
            <person name="Lamb M.R."/>
            <person name="Ledford H."/>
            <person name="Long J.C."/>
            <person name="Minagawa J."/>
            <person name="Page M.D."/>
            <person name="Pan J."/>
            <person name="Pootakham W."/>
            <person name="Roje S."/>
            <person name="Rose A."/>
            <person name="Stahlberg E."/>
            <person name="Terauchi A.M."/>
            <person name="Yang P."/>
            <person name="Ball S."/>
            <person name="Bowler C."/>
            <person name="Dieckmann C.L."/>
            <person name="Gladyshev V.N."/>
            <person name="Green P."/>
            <person name="Jorgensen R."/>
            <person name="Mayfield S."/>
            <person name="Mueller-Roeber B."/>
            <person name="Rajamani S."/>
            <person name="Sayre R.T."/>
            <person name="Brokstein P."/>
            <person name="Dubchak I."/>
            <person name="Goodstein D."/>
            <person name="Hornick L."/>
            <person name="Huang Y.W."/>
            <person name="Jhaveri J."/>
            <person name="Luo Y."/>
            <person name="Martinez D."/>
            <person name="Ngau W.C."/>
            <person name="Otillar B."/>
            <person name="Poliakov A."/>
            <person name="Porter A."/>
            <person name="Szajkowski L."/>
            <person name="Werner G."/>
            <person name="Zhou K."/>
            <person name="Grigoriev I.V."/>
            <person name="Rokhsar D.S."/>
            <person name="Grossman A.R."/>
        </authorList>
    </citation>
    <scope>NUCLEOTIDE SEQUENCE [LARGE SCALE GENOMIC DNA]</scope>
    <source>
        <strain evidence="4">CC-503</strain>
    </source>
</reference>
<evidence type="ECO:0000313" key="3">
    <source>
        <dbReference type="EMBL" id="PNW75075.1"/>
    </source>
</evidence>
<evidence type="ECO:0000259" key="2">
    <source>
        <dbReference type="Pfam" id="PF01370"/>
    </source>
</evidence>
<dbReference type="PANTHER" id="PTHR10366:SF852">
    <property type="entry name" value="CINNAMOYL-COA REDUCTASE CAD2"/>
    <property type="match status" value="1"/>
</dbReference>
<dbReference type="GeneID" id="5727897"/>
<name>A0A2K3D3G1_CHLRE</name>
<dbReference type="InterPro" id="IPR050425">
    <property type="entry name" value="NAD(P)_dehydrat-like"/>
</dbReference>
<dbReference type="FunCoup" id="A0A2K3D3G1">
    <property type="interactions" value="1053"/>
</dbReference>
<feature type="domain" description="NAD-dependent epimerase/dehydratase" evidence="2">
    <location>
        <begin position="53"/>
        <end position="297"/>
    </location>
</feature>
<dbReference type="InParanoid" id="A0A2K3D3G1"/>
<sequence length="413" mass="44212">MGANGPEESGLLKPFTPLLAQPAETLPPYTPASEPLARVPLYPEEASAAATRVAVTGATGYVAGNVVARLLAAGHIVHATVRDPYNEAAVAPLKALPGAAERLKLFKADLLSEGSFDGAVSGCEYVLHTASPFSMNVRPSQSRALLIEPAVRGVDNVLAAVERSPSVKRVVLTSSIAAVVLSTPEQARPGTHYYDESSWNNAASESVIPYAYSKTLAEKRAWELCKQQSRWSLVTICPGLVLGPPVSSRSDSESIRLVTRMMRGEMWPAAPWAGLNFVDVRDVAAAHTLAMSHPKAEGRYILSSCDAMLHDLPGAVSRLYPGGRLAPPRFFLPRWLVWLVAPLAGLPRDVVQFSVGFRCVMNTAKVQNQLGLRFVAPALTLRDMIEDLAARGLIAHPKPAVAAHVLAAAKQQQ</sequence>
<dbReference type="Gene3D" id="3.40.50.720">
    <property type="entry name" value="NAD(P)-binding Rossmann-like Domain"/>
    <property type="match status" value="1"/>
</dbReference>
<gene>
    <name evidence="3" type="ORF">CHLRE_12g497700v5</name>
</gene>
<dbReference type="GO" id="GO:0016616">
    <property type="term" value="F:oxidoreductase activity, acting on the CH-OH group of donors, NAD or NADP as acceptor"/>
    <property type="evidence" value="ECO:0000318"/>
    <property type="project" value="GO_Central"/>
</dbReference>
<dbReference type="OrthoDB" id="2735536at2759"/>
<dbReference type="PANTHER" id="PTHR10366">
    <property type="entry name" value="NAD DEPENDENT EPIMERASE/DEHYDRATASE"/>
    <property type="match status" value="1"/>
</dbReference>
<dbReference type="AlphaFoldDB" id="A0A2K3D3G1"/>
<dbReference type="InterPro" id="IPR001509">
    <property type="entry name" value="Epimerase_deHydtase"/>
</dbReference>
<evidence type="ECO:0000313" key="4">
    <source>
        <dbReference type="Proteomes" id="UP000006906"/>
    </source>
</evidence>
<dbReference type="Gramene" id="PNW75075">
    <property type="protein sequence ID" value="PNW75075"/>
    <property type="gene ID" value="CHLRE_12g497700v5"/>
</dbReference>
<dbReference type="InterPro" id="IPR036291">
    <property type="entry name" value="NAD(P)-bd_dom_sf"/>
</dbReference>
<dbReference type="KEGG" id="cre:CHLRE_12g497700v5"/>
<keyword evidence="1" id="KW-0560">Oxidoreductase</keyword>
<organism evidence="3 4">
    <name type="scientific">Chlamydomonas reinhardtii</name>
    <name type="common">Chlamydomonas smithii</name>
    <dbReference type="NCBI Taxonomy" id="3055"/>
    <lineage>
        <taxon>Eukaryota</taxon>
        <taxon>Viridiplantae</taxon>
        <taxon>Chlorophyta</taxon>
        <taxon>core chlorophytes</taxon>
        <taxon>Chlorophyceae</taxon>
        <taxon>CS clade</taxon>
        <taxon>Chlamydomonadales</taxon>
        <taxon>Chlamydomonadaceae</taxon>
        <taxon>Chlamydomonas</taxon>
    </lineage>
</organism>
<keyword evidence="4" id="KW-1185">Reference proteome</keyword>
<dbReference type="RefSeq" id="XP_042918336.1">
    <property type="nucleotide sequence ID" value="XM_043068029.1"/>
</dbReference>
<dbReference type="Pfam" id="PF01370">
    <property type="entry name" value="Epimerase"/>
    <property type="match status" value="1"/>
</dbReference>
<dbReference type="OMA" id="NTDFVEH"/>
<dbReference type="Proteomes" id="UP000006906">
    <property type="component" value="Chromosome 12"/>
</dbReference>
<dbReference type="ExpressionAtlas" id="A0A2K3D3G1">
    <property type="expression patterns" value="baseline"/>
</dbReference>
<dbReference type="PaxDb" id="3055-EDO96977"/>
<accession>A0A2K3D3G1</accession>
<evidence type="ECO:0000256" key="1">
    <source>
        <dbReference type="ARBA" id="ARBA00023002"/>
    </source>
</evidence>
<protein>
    <recommendedName>
        <fullName evidence="2">NAD-dependent epimerase/dehydratase domain-containing protein</fullName>
    </recommendedName>
</protein>
<dbReference type="SUPFAM" id="SSF51735">
    <property type="entry name" value="NAD(P)-binding Rossmann-fold domains"/>
    <property type="match status" value="1"/>
</dbReference>
<dbReference type="FunFam" id="3.40.50.720:FF:000336">
    <property type="entry name" value="Aldehyde reductase"/>
    <property type="match status" value="1"/>
</dbReference>